<feature type="compositionally biased region" description="Low complexity" evidence="14">
    <location>
        <begin position="1072"/>
        <end position="1089"/>
    </location>
</feature>
<dbReference type="InterPro" id="IPR000727">
    <property type="entry name" value="T_SNARE_dom"/>
</dbReference>
<evidence type="ECO:0000256" key="9">
    <source>
        <dbReference type="ARBA" id="ARBA00023054"/>
    </source>
</evidence>
<feature type="compositionally biased region" description="Basic and acidic residues" evidence="14">
    <location>
        <begin position="791"/>
        <end position="803"/>
    </location>
</feature>
<dbReference type="GO" id="GO:0000139">
    <property type="term" value="C:Golgi membrane"/>
    <property type="evidence" value="ECO:0007669"/>
    <property type="project" value="UniProtKB-SubCell"/>
</dbReference>
<evidence type="ECO:0000256" key="13">
    <source>
        <dbReference type="ARBA" id="ARBA00069803"/>
    </source>
</evidence>
<comment type="subcellular location">
    <subcellularLocation>
        <location evidence="1">Golgi apparatus membrane</location>
        <topology evidence="1">Single-pass type IV membrane protein</topology>
    </subcellularLocation>
</comment>
<feature type="compositionally biased region" description="Acidic residues" evidence="14">
    <location>
        <begin position="1208"/>
        <end position="1217"/>
    </location>
</feature>
<sequence>MATRRLTDAFLLMRNNAIQNRQILAEQLADDRMALVSGISLDPEAAIGVTKKLPPKWIEGVDEIQYEITRVRQKMKELALLHDKHMNRPTLDDSSEEEHAIEITTQEITQMFHRCQRAVTGLQSRCGHCTEQEERLLRNVVSSLAQSLQDLSLSFRHTQSSYLKRMKNREERSKHFFDSGPLMEEDDDLAVYEKGFTDDQLMLVEQNTVVVEEREREIRQIVQSISDLNEIFRDLAGMVVEQGTVLDRIDFNVEQACVKTEDGLKQLQKLSLQLKGKRFIGEWGPLCYHDRHRNPPYYGERQDQRREPAYWTLPGSRAALHDYAPWMEHEQVGLSSSHFPFILDRHPQHHQELGAYQPHETRDREWAQRASREYERGFPREGWAGRWETCSPARYSREVSVKRNDSSYRELEAWAARYSHSLQRRKRIEAELRGASHGLTESSRAPERDIRGGTTAPQQVVHPGRCDRAGRQQAHPLQGALADTGHPPKEKTCFQRRLFSKPPGYIAPPPYDTPQKSSSVSHQGDTSWEQEGKKQTYWSHPILKDQDMAVDHQTRKTERFTNPDVNQLTFCPQYSRPQTHSLQEDSAGYVQRPHVQFEGMMSLQQAPVLHTVRNKAEEPSSKIIEGRKFKLNKKAGRVTIFCLVSRIADSTEIPPSPVCGLQTTLGNMPGGEATGQSESETIQAQKLADEVDYRVPTFVEESEPSNTDINKQEEPASLAKTEKPETDVEVAKDADCTAGTQSSESGKYTSVKYPLWREPSFPVGSEPASSSKCPKEESEEDGSKVLGSKDIPAEVHPQAEIRTEDVEEACEGAKRSLTVDTTCVVVKMEQIPSPKKEHVHYFDTVPHPEHSEDVQSAFSHECVQSNIQPDRGGRTEQNAELDLPLDTEKPDAEPDSDNLDKVEPEQRTISDPCASPSVPDRETLAQRAERILGIPLNESVSEQQPEDTASLKNQSFFEVNGSGSSVEEENSQNQLEFDQTRFLPENVEAQNAADVKGGPDSSVPPETPIGASDEDDDPKNEAGNSWPSPSPDSQGPVLPPPPVSSSSDPAPILEHPESQCNDPTAAPANVFSAQSPSQQSAALPSQDPQGAATDELENQTQPVISVLDLGEDGKTPQLTNGEISEEFEEAPVDEPEELVFQQQDEISEPAEVNGVRETNLEDEQETEEGEVLVGAGVEETESSAVVTQNLSQDEESVCTAESPRTEEQLSEDTEEEHAEQIQPLDESEKDIIHAASLQPAGLCTDDMEPLKEVESGLLEETTSPENKHQPIQSQEILILQPCDTEDASILKEITEEPSEGATGDPASLPEQDMGYRNTSEALTDTEEQQELDPSNSPPDVVMLPLPELPAPSHGSDKDVAPSVTMDPSSDAADAVTIETDISPLCRASGEKSQKLSSSSDLLPVPPTCFLPSPLQEGNESVPSVLPLSEEPHYPKSLWDAVNRIRKHTAPDSENEEEEVSEMWDPENAGEDSGGLHGAQDMMAEMKEIPADQSVEDAKAKQAQQDPGDVDEGQLSCSITSTSTSSHSSREMATDKEVDNGDTSSKTGTELWTLEDEELETEVGEQSCIVEDREEDQEEQDHQ</sequence>
<evidence type="ECO:0000256" key="1">
    <source>
        <dbReference type="ARBA" id="ARBA00004409"/>
    </source>
</evidence>
<feature type="compositionally biased region" description="Basic and acidic residues" evidence="14">
    <location>
        <begin position="710"/>
        <end position="735"/>
    </location>
</feature>
<keyword evidence="8" id="KW-0333">Golgi apparatus</keyword>
<dbReference type="InterPro" id="IPR010989">
    <property type="entry name" value="SNARE"/>
</dbReference>
<feature type="region of interest" description="Disordered" evidence="14">
    <location>
        <begin position="699"/>
        <end position="803"/>
    </location>
</feature>
<evidence type="ECO:0000256" key="7">
    <source>
        <dbReference type="ARBA" id="ARBA00022989"/>
    </source>
</evidence>
<dbReference type="GO" id="GO:0006906">
    <property type="term" value="P:vesicle fusion"/>
    <property type="evidence" value="ECO:0007669"/>
    <property type="project" value="TreeGrafter"/>
</dbReference>
<dbReference type="InterPro" id="IPR006012">
    <property type="entry name" value="Syntaxin/epimorphin_CS"/>
</dbReference>
<evidence type="ECO:0000256" key="3">
    <source>
        <dbReference type="ARBA" id="ARBA00022448"/>
    </source>
</evidence>
<evidence type="ECO:0000256" key="11">
    <source>
        <dbReference type="ARBA" id="ARBA00037772"/>
    </source>
</evidence>
<dbReference type="Proteomes" id="UP000324091">
    <property type="component" value="Chromosome 4"/>
</dbReference>
<feature type="region of interest" description="Disordered" evidence="14">
    <location>
        <begin position="1289"/>
        <end position="1376"/>
    </location>
</feature>
<evidence type="ECO:0000256" key="10">
    <source>
        <dbReference type="ARBA" id="ARBA00023136"/>
    </source>
</evidence>
<gene>
    <name evidence="16" type="ORF">D4764_04G0004650</name>
</gene>
<evidence type="ECO:0000256" key="2">
    <source>
        <dbReference type="ARBA" id="ARBA00009063"/>
    </source>
</evidence>
<dbReference type="GO" id="GO:0048278">
    <property type="term" value="P:vesicle docking"/>
    <property type="evidence" value="ECO:0007669"/>
    <property type="project" value="TreeGrafter"/>
</dbReference>
<feature type="compositionally biased region" description="Acidic residues" evidence="14">
    <location>
        <begin position="1552"/>
        <end position="1562"/>
    </location>
</feature>
<organism evidence="16 17">
    <name type="scientific">Takifugu flavidus</name>
    <name type="common">sansaifugu</name>
    <dbReference type="NCBI Taxonomy" id="433684"/>
    <lineage>
        <taxon>Eukaryota</taxon>
        <taxon>Metazoa</taxon>
        <taxon>Chordata</taxon>
        <taxon>Craniata</taxon>
        <taxon>Vertebrata</taxon>
        <taxon>Euteleostomi</taxon>
        <taxon>Actinopterygii</taxon>
        <taxon>Neopterygii</taxon>
        <taxon>Teleostei</taxon>
        <taxon>Neoteleostei</taxon>
        <taxon>Acanthomorphata</taxon>
        <taxon>Eupercaria</taxon>
        <taxon>Tetraodontiformes</taxon>
        <taxon>Tetradontoidea</taxon>
        <taxon>Tetraodontidae</taxon>
        <taxon>Takifugu</taxon>
    </lineage>
</organism>
<comment type="function">
    <text evidence="11">SNARE involved in vesicular transport from the late endosomes to the trans-Golgi network.</text>
</comment>
<feature type="compositionally biased region" description="Low complexity" evidence="14">
    <location>
        <begin position="1515"/>
        <end position="1526"/>
    </location>
</feature>
<feature type="compositionally biased region" description="Polar residues" evidence="14">
    <location>
        <begin position="1182"/>
        <end position="1191"/>
    </location>
</feature>
<keyword evidence="3" id="KW-0813">Transport</keyword>
<keyword evidence="7" id="KW-1133">Transmembrane helix</keyword>
<feature type="region of interest" description="Disordered" evidence="14">
    <location>
        <begin position="433"/>
        <end position="533"/>
    </location>
</feature>
<evidence type="ECO:0000256" key="12">
    <source>
        <dbReference type="ARBA" id="ARBA00064026"/>
    </source>
</evidence>
<feature type="compositionally biased region" description="Polar residues" evidence="14">
    <location>
        <begin position="738"/>
        <end position="748"/>
    </location>
</feature>
<feature type="region of interest" description="Disordered" evidence="14">
    <location>
        <begin position="934"/>
        <end position="1230"/>
    </location>
</feature>
<dbReference type="FunFam" id="1.20.58.70:FF:000002">
    <property type="entry name" value="syntaxin-16 isoform X2"/>
    <property type="match status" value="1"/>
</dbReference>
<name>A0A5C6N4Y3_9TELE</name>
<dbReference type="SMART" id="SM00397">
    <property type="entry name" value="t_SNARE"/>
    <property type="match status" value="1"/>
</dbReference>
<dbReference type="PANTHER" id="PTHR19957:SF83">
    <property type="entry name" value="SYNTAXIN-16"/>
    <property type="match status" value="1"/>
</dbReference>
<evidence type="ECO:0000256" key="8">
    <source>
        <dbReference type="ARBA" id="ARBA00023034"/>
    </source>
</evidence>
<feature type="compositionally biased region" description="Polar residues" evidence="14">
    <location>
        <begin position="938"/>
        <end position="957"/>
    </location>
</feature>
<keyword evidence="17" id="KW-1185">Reference proteome</keyword>
<comment type="similarity">
    <text evidence="2">Belongs to the syntaxin family.</text>
</comment>
<feature type="compositionally biased region" description="Acidic residues" evidence="14">
    <location>
        <begin position="1160"/>
        <end position="1170"/>
    </location>
</feature>
<accession>A0A5C6N4Y3</accession>
<evidence type="ECO:0000313" key="16">
    <source>
        <dbReference type="EMBL" id="TWW61818.1"/>
    </source>
</evidence>
<evidence type="ECO:0000259" key="15">
    <source>
        <dbReference type="PROSITE" id="PS50192"/>
    </source>
</evidence>
<feature type="compositionally biased region" description="Acidic residues" evidence="14">
    <location>
        <begin position="1452"/>
        <end position="1469"/>
    </location>
</feature>
<dbReference type="GO" id="GO:0005484">
    <property type="term" value="F:SNAP receptor activity"/>
    <property type="evidence" value="ECO:0007669"/>
    <property type="project" value="InterPro"/>
</dbReference>
<evidence type="ECO:0000313" key="17">
    <source>
        <dbReference type="Proteomes" id="UP000324091"/>
    </source>
</evidence>
<proteinExistence type="inferred from homology"/>
<keyword evidence="9" id="KW-0175">Coiled coil</keyword>
<comment type="subunit">
    <text evidence="12">Interacts with GCC2. Interacts with BAIAP3; this interaction is increased in the presence of calcium.</text>
</comment>
<feature type="compositionally biased region" description="Basic and acidic residues" evidence="14">
    <location>
        <begin position="886"/>
        <end position="908"/>
    </location>
</feature>
<feature type="region of interest" description="Disordered" evidence="14">
    <location>
        <begin position="866"/>
        <end position="921"/>
    </location>
</feature>
<feature type="domain" description="T-SNARE coiled-coil homology" evidence="15">
    <location>
        <begin position="208"/>
        <end position="270"/>
    </location>
</feature>
<dbReference type="GO" id="GO:0000149">
    <property type="term" value="F:SNARE binding"/>
    <property type="evidence" value="ECO:0007669"/>
    <property type="project" value="TreeGrafter"/>
</dbReference>
<dbReference type="EMBL" id="RHFK02000017">
    <property type="protein sequence ID" value="TWW61818.1"/>
    <property type="molecule type" value="Genomic_DNA"/>
</dbReference>
<dbReference type="GO" id="GO:0031201">
    <property type="term" value="C:SNARE complex"/>
    <property type="evidence" value="ECO:0007669"/>
    <property type="project" value="TreeGrafter"/>
</dbReference>
<dbReference type="GO" id="GO:0006886">
    <property type="term" value="P:intracellular protein transport"/>
    <property type="evidence" value="ECO:0007669"/>
    <property type="project" value="InterPro"/>
</dbReference>
<feature type="compositionally biased region" description="Acidic residues" evidence="14">
    <location>
        <begin position="1123"/>
        <end position="1137"/>
    </location>
</feature>
<feature type="compositionally biased region" description="Polar residues" evidence="14">
    <location>
        <begin position="514"/>
        <end position="529"/>
    </location>
</feature>
<dbReference type="PROSITE" id="PS00914">
    <property type="entry name" value="SYNTAXIN"/>
    <property type="match status" value="1"/>
</dbReference>
<dbReference type="PANTHER" id="PTHR19957">
    <property type="entry name" value="SYNTAXIN"/>
    <property type="match status" value="1"/>
</dbReference>
<dbReference type="PROSITE" id="PS50192">
    <property type="entry name" value="T_SNARE"/>
    <property type="match status" value="1"/>
</dbReference>
<feature type="compositionally biased region" description="Basic and acidic residues" evidence="14">
    <location>
        <begin position="1483"/>
        <end position="1499"/>
    </location>
</feature>
<keyword evidence="6" id="KW-0653">Protein transport</keyword>
<evidence type="ECO:0000256" key="14">
    <source>
        <dbReference type="SAM" id="MobiDB-lite"/>
    </source>
</evidence>
<keyword evidence="4" id="KW-0597">Phosphoprotein</keyword>
<comment type="caution">
    <text evidence="16">The sequence shown here is derived from an EMBL/GenBank/DDBJ whole genome shotgun (WGS) entry which is preliminary data.</text>
</comment>
<evidence type="ECO:0000256" key="5">
    <source>
        <dbReference type="ARBA" id="ARBA00022692"/>
    </source>
</evidence>
<feature type="compositionally biased region" description="Basic and acidic residues" evidence="14">
    <location>
        <begin position="1527"/>
        <end position="1538"/>
    </location>
</feature>
<dbReference type="CDD" id="cd15845">
    <property type="entry name" value="SNARE_syntaxin16"/>
    <property type="match status" value="1"/>
</dbReference>
<dbReference type="SUPFAM" id="SSF47661">
    <property type="entry name" value="t-snare proteins"/>
    <property type="match status" value="1"/>
</dbReference>
<dbReference type="Gene3D" id="1.20.58.70">
    <property type="match status" value="1"/>
</dbReference>
<dbReference type="InterPro" id="IPR045242">
    <property type="entry name" value="Syntaxin"/>
</dbReference>
<feature type="region of interest" description="Disordered" evidence="14">
    <location>
        <begin position="1444"/>
        <end position="1582"/>
    </location>
</feature>
<protein>
    <recommendedName>
        <fullName evidence="13">Syntaxin-16</fullName>
    </recommendedName>
</protein>
<keyword evidence="10" id="KW-0472">Membrane</keyword>
<feature type="compositionally biased region" description="Acidic residues" evidence="14">
    <location>
        <begin position="1571"/>
        <end position="1582"/>
    </location>
</feature>
<evidence type="ECO:0000256" key="4">
    <source>
        <dbReference type="ARBA" id="ARBA00022553"/>
    </source>
</evidence>
<evidence type="ECO:0000256" key="6">
    <source>
        <dbReference type="ARBA" id="ARBA00022927"/>
    </source>
</evidence>
<keyword evidence="5" id="KW-0812">Transmembrane</keyword>
<reference evidence="16 17" key="1">
    <citation type="submission" date="2019-04" db="EMBL/GenBank/DDBJ databases">
        <title>Chromosome genome assembly for Takifugu flavidus.</title>
        <authorList>
            <person name="Xiao S."/>
        </authorList>
    </citation>
    <scope>NUCLEOTIDE SEQUENCE [LARGE SCALE GENOMIC DNA]</scope>
    <source>
        <strain evidence="16">HTHZ2018</strain>
        <tissue evidence="16">Muscle</tissue>
    </source>
</reference>